<keyword evidence="4" id="KW-0378">Hydrolase</keyword>
<gene>
    <name evidence="14" type="ORF">RO3G_16031</name>
</gene>
<evidence type="ECO:0000256" key="3">
    <source>
        <dbReference type="ARBA" id="ARBA00022741"/>
    </source>
</evidence>
<dbReference type="Gene3D" id="3.40.50.300">
    <property type="entry name" value="P-loop containing nucleotide triphosphate hydrolases"/>
    <property type="match status" value="2"/>
</dbReference>
<dbReference type="VEuPathDB" id="FungiDB:RO3G_16031"/>
<dbReference type="STRING" id="246409.I1CS90"/>
<dbReference type="OrthoDB" id="267079at2759"/>
<dbReference type="GO" id="GO:0003678">
    <property type="term" value="F:DNA helicase activity"/>
    <property type="evidence" value="ECO:0007669"/>
    <property type="project" value="InterPro"/>
</dbReference>
<dbReference type="GO" id="GO:0005524">
    <property type="term" value="F:ATP binding"/>
    <property type="evidence" value="ECO:0007669"/>
    <property type="project" value="UniProtKB-KW"/>
</dbReference>
<dbReference type="Pfam" id="PF06733">
    <property type="entry name" value="DEAD_2"/>
    <property type="match status" value="1"/>
</dbReference>
<dbReference type="AlphaFoldDB" id="I1CS90"/>
<dbReference type="InterPro" id="IPR010614">
    <property type="entry name" value="RAD3-like_helicase_DEAD"/>
</dbReference>
<evidence type="ECO:0000256" key="4">
    <source>
        <dbReference type="ARBA" id="ARBA00022801"/>
    </source>
</evidence>
<dbReference type="Proteomes" id="UP000009138">
    <property type="component" value="Unassembled WGS sequence"/>
</dbReference>
<dbReference type="RefSeq" id="XP_067526716.1">
    <property type="nucleotide sequence ID" value="XM_067670615.1"/>
</dbReference>
<dbReference type="PANTHER" id="PTHR11472">
    <property type="entry name" value="DNA REPAIR DEAD HELICASE RAD3/XP-D SUBFAMILY MEMBER"/>
    <property type="match status" value="1"/>
</dbReference>
<dbReference type="GO" id="GO:0003677">
    <property type="term" value="F:DNA binding"/>
    <property type="evidence" value="ECO:0007669"/>
    <property type="project" value="InterPro"/>
</dbReference>
<reference evidence="14 15" key="1">
    <citation type="journal article" date="2009" name="PLoS Genet.">
        <title>Genomic analysis of the basal lineage fungus Rhizopus oryzae reveals a whole-genome duplication.</title>
        <authorList>
            <person name="Ma L.-J."/>
            <person name="Ibrahim A.S."/>
            <person name="Skory C."/>
            <person name="Grabherr M.G."/>
            <person name="Burger G."/>
            <person name="Butler M."/>
            <person name="Elias M."/>
            <person name="Idnurm A."/>
            <person name="Lang B.F."/>
            <person name="Sone T."/>
            <person name="Abe A."/>
            <person name="Calvo S.E."/>
            <person name="Corrochano L.M."/>
            <person name="Engels R."/>
            <person name="Fu J."/>
            <person name="Hansberg W."/>
            <person name="Kim J.-M."/>
            <person name="Kodira C.D."/>
            <person name="Koehrsen M.J."/>
            <person name="Liu B."/>
            <person name="Miranda-Saavedra D."/>
            <person name="O'Leary S."/>
            <person name="Ortiz-Castellanos L."/>
            <person name="Poulter R."/>
            <person name="Rodriguez-Romero J."/>
            <person name="Ruiz-Herrera J."/>
            <person name="Shen Y.-Q."/>
            <person name="Zeng Q."/>
            <person name="Galagan J."/>
            <person name="Birren B.W."/>
            <person name="Cuomo C.A."/>
            <person name="Wickes B.L."/>
        </authorList>
    </citation>
    <scope>NUCLEOTIDE SEQUENCE [LARGE SCALE GENOMIC DNA]</scope>
    <source>
        <strain evidence="15">RA 99-880 / ATCC MYA-4621 / FGSC 9543 / NRRL 43880</strain>
    </source>
</reference>
<dbReference type="InterPro" id="IPR014013">
    <property type="entry name" value="Helic_SF1/SF2_ATP-bd_DinG/Rad3"/>
</dbReference>
<evidence type="ECO:0000313" key="14">
    <source>
        <dbReference type="EMBL" id="EIE91320.1"/>
    </source>
</evidence>
<feature type="coiled-coil region" evidence="11">
    <location>
        <begin position="86"/>
        <end position="116"/>
    </location>
</feature>
<dbReference type="PROSITE" id="PS51193">
    <property type="entry name" value="HELICASE_ATP_BIND_2"/>
    <property type="match status" value="1"/>
</dbReference>
<keyword evidence="11" id="KW-0175">Coiled coil</keyword>
<sequence length="336" mass="38928">MSTTLDSFGFPFEPYPIQKDFMSNLYNALSQEKIGIFESPTGTGKSLSLICGSLKWLQDQEVKTTKIQSVESKDNEPDWVTAFQGNSYEDRKREEIERKKAELKKRIQHVRDIERNQSIFELASKESSKKRFKKENTINNDNDDEFLVGDYHSDDDQEDNLQNSSSHSHLSKEVRDLLEKFETKKKPKVSYNDEEEEENEDLFETKIFYASRTHSQLAQFVHEVNKTTYSKNLYEVSLGSRKNLCINKEVSKLGNVHRINESCLDMQKKGSKKGPCSFLPSWDNKLKWDQFRDHAIAKVRDIEELVGVGENLSICPYYGTRNAAKSSQEQHNLLVN</sequence>
<dbReference type="InterPro" id="IPR027417">
    <property type="entry name" value="P-loop_NTPase"/>
</dbReference>
<dbReference type="eggNOG" id="KOG1133">
    <property type="taxonomic scope" value="Eukaryota"/>
</dbReference>
<organism evidence="14 15">
    <name type="scientific">Rhizopus delemar (strain RA 99-880 / ATCC MYA-4621 / FGSC 9543 / NRRL 43880)</name>
    <name type="common">Mucormycosis agent</name>
    <name type="synonym">Rhizopus arrhizus var. delemar</name>
    <dbReference type="NCBI Taxonomy" id="246409"/>
    <lineage>
        <taxon>Eukaryota</taxon>
        <taxon>Fungi</taxon>
        <taxon>Fungi incertae sedis</taxon>
        <taxon>Mucoromycota</taxon>
        <taxon>Mucoromycotina</taxon>
        <taxon>Mucoromycetes</taxon>
        <taxon>Mucorales</taxon>
        <taxon>Mucorineae</taxon>
        <taxon>Rhizopodaceae</taxon>
        <taxon>Rhizopus</taxon>
    </lineage>
</organism>
<evidence type="ECO:0000256" key="5">
    <source>
        <dbReference type="ARBA" id="ARBA00022840"/>
    </source>
</evidence>
<evidence type="ECO:0000256" key="1">
    <source>
        <dbReference type="ARBA" id="ARBA00016387"/>
    </source>
</evidence>
<keyword evidence="5" id="KW-0067">ATP-binding</keyword>
<keyword evidence="6" id="KW-0131">Cell cycle</keyword>
<dbReference type="PANTHER" id="PTHR11472:SF41">
    <property type="entry name" value="ATP-DEPENDENT DNA HELICASE DDX11-RELATED"/>
    <property type="match status" value="1"/>
</dbReference>
<dbReference type="GeneID" id="93622996"/>
<proteinExistence type="predicted"/>
<dbReference type="SMART" id="SM00488">
    <property type="entry name" value="DEXDc2"/>
    <property type="match status" value="1"/>
</dbReference>
<keyword evidence="15" id="KW-1185">Reference proteome</keyword>
<accession>I1CS90</accession>
<keyword evidence="3" id="KW-0547">Nucleotide-binding</keyword>
<evidence type="ECO:0000256" key="7">
    <source>
        <dbReference type="ARBA" id="ARBA00029709"/>
    </source>
</evidence>
<protein>
    <recommendedName>
        <fullName evidence="2">ATP-dependent DNA helicase CHL1</fullName>
    </recommendedName>
    <alternativeName>
        <fullName evidence="1">ATP-dependent DNA helicase chl1</fullName>
    </alternativeName>
    <alternativeName>
        <fullName evidence="7">Chromosome loss protein 1</fullName>
    </alternativeName>
    <alternativeName>
        <fullName evidence="8 9">DNA 5'-3' helicase CHL1</fullName>
    </alternativeName>
</protein>
<evidence type="ECO:0000256" key="8">
    <source>
        <dbReference type="ARBA" id="ARBA00044998"/>
    </source>
</evidence>
<evidence type="ECO:0000313" key="15">
    <source>
        <dbReference type="Proteomes" id="UP000009138"/>
    </source>
</evidence>
<dbReference type="EMBL" id="CH476749">
    <property type="protein sequence ID" value="EIE91320.1"/>
    <property type="molecule type" value="Genomic_DNA"/>
</dbReference>
<dbReference type="InParanoid" id="I1CS90"/>
<dbReference type="GO" id="GO:0016818">
    <property type="term" value="F:hydrolase activity, acting on acid anhydrides, in phosphorus-containing anhydrides"/>
    <property type="evidence" value="ECO:0007669"/>
    <property type="project" value="InterPro"/>
</dbReference>
<evidence type="ECO:0000256" key="11">
    <source>
        <dbReference type="SAM" id="Coils"/>
    </source>
</evidence>
<dbReference type="GO" id="GO:0034085">
    <property type="term" value="P:establishment of sister chromatid cohesion"/>
    <property type="evidence" value="ECO:0007669"/>
    <property type="project" value="TreeGrafter"/>
</dbReference>
<evidence type="ECO:0000256" key="2">
    <source>
        <dbReference type="ARBA" id="ARBA00017386"/>
    </source>
</evidence>
<name>I1CS90_RHIO9</name>
<dbReference type="OMA" id="LCECEAS"/>
<dbReference type="SUPFAM" id="SSF52540">
    <property type="entry name" value="P-loop containing nucleoside triphosphate hydrolases"/>
    <property type="match status" value="1"/>
</dbReference>
<feature type="domain" description="Helicase ATP-binding" evidence="13">
    <location>
        <begin position="4"/>
        <end position="336"/>
    </location>
</feature>
<evidence type="ECO:0000256" key="9">
    <source>
        <dbReference type="ARBA" id="ARBA00045008"/>
    </source>
</evidence>
<evidence type="ECO:0000256" key="12">
    <source>
        <dbReference type="SAM" id="MobiDB-lite"/>
    </source>
</evidence>
<dbReference type="InterPro" id="IPR006554">
    <property type="entry name" value="Helicase-like_DEXD_c2"/>
</dbReference>
<feature type="region of interest" description="Disordered" evidence="12">
    <location>
        <begin position="131"/>
        <end position="173"/>
    </location>
</feature>
<dbReference type="GO" id="GO:0005634">
    <property type="term" value="C:nucleus"/>
    <property type="evidence" value="ECO:0007669"/>
    <property type="project" value="TreeGrafter"/>
</dbReference>
<evidence type="ECO:0000259" key="13">
    <source>
        <dbReference type="PROSITE" id="PS51193"/>
    </source>
</evidence>
<evidence type="ECO:0000256" key="10">
    <source>
        <dbReference type="ARBA" id="ARBA00045702"/>
    </source>
</evidence>
<dbReference type="InterPro" id="IPR045028">
    <property type="entry name" value="DinG/Rad3-like"/>
</dbReference>
<comment type="function">
    <text evidence="10">ATP-dependent DNA helicase important for chromosome transmission and normal cell cycle progression in G(2)/M. May have a role in changing DNA topology to allow the loading of proteins involved in maintaining sister chromatid cohesion in the vicinity of the centromeres. Has a specific role in chromosome segregation during meiosis II.</text>
</comment>
<feature type="compositionally biased region" description="Acidic residues" evidence="12">
    <location>
        <begin position="141"/>
        <end position="159"/>
    </location>
</feature>
<evidence type="ECO:0000256" key="6">
    <source>
        <dbReference type="ARBA" id="ARBA00023306"/>
    </source>
</evidence>